<dbReference type="Gene3D" id="3.30.70.2660">
    <property type="match status" value="1"/>
</dbReference>
<sequence>MMGQYLILRLSGPMQAWGQPSFEGTRPSAAFPTRSGLLGLLGACLGIRRNDRKALQELSNGVRFAIRCEQKNIEGKVIKVTKLTDYHTVKDARESYQGLKSHETIQTWREYLCDATFTLAVWTVESSTVSLEQLALAVKKPVFTPYLGRRSCPLSEPLYLSEVEAEKPLDALNLHPPIEGIVYSEIANTEYDGRVSVRDEPIINLPRQFATREWFIVQGGIGNVSK</sequence>
<dbReference type="Proteomes" id="UP001431181">
    <property type="component" value="Unassembled WGS sequence"/>
</dbReference>
<evidence type="ECO:0000256" key="1">
    <source>
        <dbReference type="ARBA" id="ARBA00023118"/>
    </source>
</evidence>
<dbReference type="NCBIfam" id="TIGR02593">
    <property type="entry name" value="CRISPR_cas5"/>
    <property type="match status" value="1"/>
</dbReference>
<dbReference type="EMBL" id="JAPEUL010000007">
    <property type="protein sequence ID" value="MCW4629273.1"/>
    <property type="molecule type" value="Genomic_DNA"/>
</dbReference>
<evidence type="ECO:0000313" key="2">
    <source>
        <dbReference type="EMBL" id="MCW4629273.1"/>
    </source>
</evidence>
<gene>
    <name evidence="2" type="primary">cas5e</name>
    <name evidence="2" type="ORF">ONZ52_09980</name>
</gene>
<dbReference type="NCBIfam" id="TIGR01868">
    <property type="entry name" value="casD_Cas5e"/>
    <property type="match status" value="1"/>
</dbReference>
<reference evidence="2" key="1">
    <citation type="submission" date="2022-11" db="EMBL/GenBank/DDBJ databases">
        <title>Marinomonas sp. nov., isolated from marine algae.</title>
        <authorList>
            <person name="Choi D.G."/>
            <person name="Kim J.M."/>
            <person name="Lee J.K."/>
            <person name="Baek J.H."/>
            <person name="Jeon C.O."/>
        </authorList>
    </citation>
    <scope>NUCLEOTIDE SEQUENCE</scope>
    <source>
        <strain evidence="2">KJ51-3</strain>
    </source>
</reference>
<dbReference type="CDD" id="cd09645">
    <property type="entry name" value="Cas5_I-E"/>
    <property type="match status" value="1"/>
</dbReference>
<dbReference type="RefSeq" id="WP_265218458.1">
    <property type="nucleotide sequence ID" value="NZ_JAPEUL010000007.1"/>
</dbReference>
<dbReference type="InterPro" id="IPR010147">
    <property type="entry name" value="CRISPR-assoc_prot_CasD"/>
</dbReference>
<dbReference type="InterPro" id="IPR013422">
    <property type="entry name" value="CRISPR-assoc_prot_Cas5_N"/>
</dbReference>
<name>A0ABT3KFH2_9GAMM</name>
<evidence type="ECO:0000313" key="3">
    <source>
        <dbReference type="Proteomes" id="UP001431181"/>
    </source>
</evidence>
<keyword evidence="1" id="KW-0051">Antiviral defense</keyword>
<accession>A0ABT3KFH2</accession>
<dbReference type="InterPro" id="IPR021124">
    <property type="entry name" value="CRISPR-assoc_prot_Cas5"/>
</dbReference>
<comment type="caution">
    <text evidence="2">The sequence shown here is derived from an EMBL/GenBank/DDBJ whole genome shotgun (WGS) entry which is preliminary data.</text>
</comment>
<keyword evidence="3" id="KW-1185">Reference proteome</keyword>
<proteinExistence type="predicted"/>
<dbReference type="Pfam" id="PF09704">
    <property type="entry name" value="Cas_Cas5d"/>
    <property type="match status" value="1"/>
</dbReference>
<protein>
    <submittedName>
        <fullName evidence="2">Type I-E CRISPR-associated protein Cas5/CasD</fullName>
    </submittedName>
</protein>
<organism evidence="2 3">
    <name type="scientific">Marinomonas rhodophyticola</name>
    <dbReference type="NCBI Taxonomy" id="2992803"/>
    <lineage>
        <taxon>Bacteria</taxon>
        <taxon>Pseudomonadati</taxon>
        <taxon>Pseudomonadota</taxon>
        <taxon>Gammaproteobacteria</taxon>
        <taxon>Oceanospirillales</taxon>
        <taxon>Oceanospirillaceae</taxon>
        <taxon>Marinomonas</taxon>
    </lineage>
</organism>